<protein>
    <submittedName>
        <fullName evidence="3">Uncharacterized protein</fullName>
    </submittedName>
</protein>
<keyword evidence="2" id="KW-0472">Membrane</keyword>
<gene>
    <name evidence="3" type="ORF">J2S42_003629</name>
</gene>
<dbReference type="EMBL" id="JAUSUZ010000001">
    <property type="protein sequence ID" value="MDQ0366960.1"/>
    <property type="molecule type" value="Genomic_DNA"/>
</dbReference>
<sequence length="272" mass="29761">MHANCCPRVAPRKQATDDGGQVDSQRQARRRQGPMELPHLQDRKGRVMAMYSHLAPTSISIGYPEFLGVLLSGITPGDWLAVLVGIVVGISAMLVAVGIAWTQRQDQIMDRLMQARDDRERQMEADARADQRARWELWKEEHSECCALLRQGEDVASAVLEGPPCTQEQLRQIGLCAFRTDARQLADRGIAGLAETMRELADAADVLLGIDVPDGAAVLRKCLDGAEPGASSPSPLPIAEAQSKAIQQAAAARDLQRLVVRAWDVLRNEWAA</sequence>
<dbReference type="AlphaFoldDB" id="A0AAE4AXF4"/>
<proteinExistence type="predicted"/>
<evidence type="ECO:0000313" key="3">
    <source>
        <dbReference type="EMBL" id="MDQ0366960.1"/>
    </source>
</evidence>
<reference evidence="3 4" key="1">
    <citation type="submission" date="2023-07" db="EMBL/GenBank/DDBJ databases">
        <title>Sequencing the genomes of 1000 actinobacteria strains.</title>
        <authorList>
            <person name="Klenk H.-P."/>
        </authorList>
    </citation>
    <scope>NUCLEOTIDE SEQUENCE [LARGE SCALE GENOMIC DNA]</scope>
    <source>
        <strain evidence="3 4">DSM 44709</strain>
    </source>
</reference>
<feature type="transmembrane region" description="Helical" evidence="2">
    <location>
        <begin position="53"/>
        <end position="74"/>
    </location>
</feature>
<keyword evidence="4" id="KW-1185">Reference proteome</keyword>
<keyword evidence="2" id="KW-0812">Transmembrane</keyword>
<evidence type="ECO:0000256" key="1">
    <source>
        <dbReference type="SAM" id="MobiDB-lite"/>
    </source>
</evidence>
<feature type="region of interest" description="Disordered" evidence="1">
    <location>
        <begin position="1"/>
        <end position="39"/>
    </location>
</feature>
<dbReference type="Proteomes" id="UP001240236">
    <property type="component" value="Unassembled WGS sequence"/>
</dbReference>
<evidence type="ECO:0000256" key="2">
    <source>
        <dbReference type="SAM" id="Phobius"/>
    </source>
</evidence>
<name>A0AAE4AXF4_9ACTN</name>
<keyword evidence="2" id="KW-1133">Transmembrane helix</keyword>
<organism evidence="3 4">
    <name type="scientific">Catenuloplanes indicus</name>
    <dbReference type="NCBI Taxonomy" id="137267"/>
    <lineage>
        <taxon>Bacteria</taxon>
        <taxon>Bacillati</taxon>
        <taxon>Actinomycetota</taxon>
        <taxon>Actinomycetes</taxon>
        <taxon>Micromonosporales</taxon>
        <taxon>Micromonosporaceae</taxon>
        <taxon>Catenuloplanes</taxon>
    </lineage>
</organism>
<accession>A0AAE4AXF4</accession>
<comment type="caution">
    <text evidence="3">The sequence shown here is derived from an EMBL/GenBank/DDBJ whole genome shotgun (WGS) entry which is preliminary data.</text>
</comment>
<feature type="transmembrane region" description="Helical" evidence="2">
    <location>
        <begin position="80"/>
        <end position="101"/>
    </location>
</feature>
<evidence type="ECO:0000313" key="4">
    <source>
        <dbReference type="Proteomes" id="UP001240236"/>
    </source>
</evidence>